<keyword evidence="1" id="KW-0346">Stress response</keyword>
<dbReference type="InterPro" id="IPR008978">
    <property type="entry name" value="HSP20-like_chaperone"/>
</dbReference>
<dbReference type="PANTHER" id="PTHR47062:SF1">
    <property type="entry name" value="SMALL HEAT SHOCK PROTEIN IBPA"/>
    <property type="match status" value="1"/>
</dbReference>
<accession>A0A381XQL9</accession>
<evidence type="ECO:0000259" key="2">
    <source>
        <dbReference type="PROSITE" id="PS01031"/>
    </source>
</evidence>
<feature type="domain" description="SHSP" evidence="2">
    <location>
        <begin position="36"/>
        <end position="145"/>
    </location>
</feature>
<dbReference type="PROSITE" id="PS01031">
    <property type="entry name" value="SHSP"/>
    <property type="match status" value="1"/>
</dbReference>
<name>A0A381XQL9_9ZZZZ</name>
<reference evidence="3" key="1">
    <citation type="submission" date="2018-05" db="EMBL/GenBank/DDBJ databases">
        <authorList>
            <person name="Lanie J.A."/>
            <person name="Ng W.-L."/>
            <person name="Kazmierczak K.M."/>
            <person name="Andrzejewski T.M."/>
            <person name="Davidsen T.M."/>
            <person name="Wayne K.J."/>
            <person name="Tettelin H."/>
            <person name="Glass J.I."/>
            <person name="Rusch D."/>
            <person name="Podicherti R."/>
            <person name="Tsui H.-C.T."/>
            <person name="Winkler M.E."/>
        </authorList>
    </citation>
    <scope>NUCLEOTIDE SEQUENCE</scope>
</reference>
<dbReference type="InterPro" id="IPR037913">
    <property type="entry name" value="ACD_IbpA/B"/>
</dbReference>
<sequence>MNKPLRLTSEVFNPLWRSSIGFERFVDDFFNDPLVSGTQTGYPPYNIAKKSNGVYEILLAAAGFQKDEINISLEKGTLTIKGEVTNTDDTVEYLYKGIAERSFVRSFKLAEFVEVQDAEFKDGILRVSLIRNVPDEMMPQQIQIA</sequence>
<evidence type="ECO:0000313" key="3">
    <source>
        <dbReference type="EMBL" id="SVA67059.1"/>
    </source>
</evidence>
<dbReference type="Gene3D" id="2.60.40.790">
    <property type="match status" value="1"/>
</dbReference>
<gene>
    <name evidence="3" type="ORF">METZ01_LOCUS119913</name>
</gene>
<organism evidence="3">
    <name type="scientific">marine metagenome</name>
    <dbReference type="NCBI Taxonomy" id="408172"/>
    <lineage>
        <taxon>unclassified sequences</taxon>
        <taxon>metagenomes</taxon>
        <taxon>ecological metagenomes</taxon>
    </lineage>
</organism>
<proteinExistence type="predicted"/>
<dbReference type="SUPFAM" id="SSF49764">
    <property type="entry name" value="HSP20-like chaperones"/>
    <property type="match status" value="1"/>
</dbReference>
<dbReference type="InterPro" id="IPR002068">
    <property type="entry name" value="A-crystallin/Hsp20_dom"/>
</dbReference>
<dbReference type="PANTHER" id="PTHR47062">
    <property type="match status" value="1"/>
</dbReference>
<dbReference type="EMBL" id="UINC01016029">
    <property type="protein sequence ID" value="SVA67059.1"/>
    <property type="molecule type" value="Genomic_DNA"/>
</dbReference>
<dbReference type="AlphaFoldDB" id="A0A381XQL9"/>
<dbReference type="CDD" id="cd06470">
    <property type="entry name" value="ACD_IbpA-B_like"/>
    <property type="match status" value="1"/>
</dbReference>
<protein>
    <recommendedName>
        <fullName evidence="2">SHSP domain-containing protein</fullName>
    </recommendedName>
</protein>
<dbReference type="Pfam" id="PF00011">
    <property type="entry name" value="HSP20"/>
    <property type="match status" value="1"/>
</dbReference>
<evidence type="ECO:0000256" key="1">
    <source>
        <dbReference type="ARBA" id="ARBA00023016"/>
    </source>
</evidence>